<dbReference type="Proteomes" id="UP001209878">
    <property type="component" value="Unassembled WGS sequence"/>
</dbReference>
<evidence type="ECO:0000313" key="1">
    <source>
        <dbReference type="EMBL" id="KAK2192012.1"/>
    </source>
</evidence>
<reference evidence="1" key="1">
    <citation type="journal article" date="2023" name="Mol. Biol. Evol.">
        <title>Third-Generation Sequencing Reveals the Adaptive Role of the Epigenome in Three Deep-Sea Polychaetes.</title>
        <authorList>
            <person name="Perez M."/>
            <person name="Aroh O."/>
            <person name="Sun Y."/>
            <person name="Lan Y."/>
            <person name="Juniper S.K."/>
            <person name="Young C.R."/>
            <person name="Angers B."/>
            <person name="Qian P.Y."/>
        </authorList>
    </citation>
    <scope>NUCLEOTIDE SEQUENCE</scope>
    <source>
        <strain evidence="1">R07B-5</strain>
    </source>
</reference>
<proteinExistence type="predicted"/>
<gene>
    <name evidence="1" type="ORF">NP493_41g06047</name>
</gene>
<dbReference type="AlphaFoldDB" id="A0AAD9UJX9"/>
<evidence type="ECO:0000313" key="2">
    <source>
        <dbReference type="Proteomes" id="UP001209878"/>
    </source>
</evidence>
<organism evidence="1 2">
    <name type="scientific">Ridgeia piscesae</name>
    <name type="common">Tubeworm</name>
    <dbReference type="NCBI Taxonomy" id="27915"/>
    <lineage>
        <taxon>Eukaryota</taxon>
        <taxon>Metazoa</taxon>
        <taxon>Spiralia</taxon>
        <taxon>Lophotrochozoa</taxon>
        <taxon>Annelida</taxon>
        <taxon>Polychaeta</taxon>
        <taxon>Sedentaria</taxon>
        <taxon>Canalipalpata</taxon>
        <taxon>Sabellida</taxon>
        <taxon>Siboglinidae</taxon>
        <taxon>Ridgeia</taxon>
    </lineage>
</organism>
<evidence type="ECO:0008006" key="3">
    <source>
        <dbReference type="Google" id="ProtNLM"/>
    </source>
</evidence>
<protein>
    <recommendedName>
        <fullName evidence="3">MULE transposase domain-containing protein</fullName>
    </recommendedName>
</protein>
<name>A0AAD9UJX9_RIDPI</name>
<accession>A0AAD9UJX9</accession>
<comment type="caution">
    <text evidence="1">The sequence shown here is derived from an EMBL/GenBank/DDBJ whole genome shotgun (WGS) entry which is preliminary data.</text>
</comment>
<sequence length="122" mass="14073">MFNDYFVETWLDENPKISMDMWNVYTETERRTNNHVEGWNSRLMKVAGKHHPNIVQFVYALKREQAATQLKVAQHDAAMLPPQKKKNIVMGQHLAVFKQEYGSGCKAVLSFLGEAGHLIKLE</sequence>
<dbReference type="EMBL" id="JAODUO010000041">
    <property type="protein sequence ID" value="KAK2192012.1"/>
    <property type="molecule type" value="Genomic_DNA"/>
</dbReference>
<keyword evidence="2" id="KW-1185">Reference proteome</keyword>